<dbReference type="RefSeq" id="WP_211854267.1">
    <property type="nucleotide sequence ID" value="NZ_JAAGBB010000024.1"/>
</dbReference>
<dbReference type="PANTHER" id="PTHR12526">
    <property type="entry name" value="GLYCOSYLTRANSFERASE"/>
    <property type="match status" value="1"/>
</dbReference>
<dbReference type="PANTHER" id="PTHR12526:SF635">
    <property type="entry name" value="GLYCOSYL TRANSFERASE GROUP 1"/>
    <property type="match status" value="1"/>
</dbReference>
<feature type="domain" description="Glycosyl transferase family 1" evidence="1">
    <location>
        <begin position="173"/>
        <end position="328"/>
    </location>
</feature>
<dbReference type="SUPFAM" id="SSF53756">
    <property type="entry name" value="UDP-Glycosyltransferase/glycogen phosphorylase"/>
    <property type="match status" value="1"/>
</dbReference>
<evidence type="ECO:0000259" key="1">
    <source>
        <dbReference type="Pfam" id="PF00534"/>
    </source>
</evidence>
<protein>
    <submittedName>
        <fullName evidence="2">Glycosyltransferase family 4 protein</fullName>
    </submittedName>
</protein>
<name>A0ABS5F209_9PROT</name>
<sequence length="345" mass="38595">MRVGIISTAVPLISGGGRFIVDWLHEKLVEHGHEAETIYLPFVEYQDQILSQSAAFRMMELDAYFDRVITIRPPAHTVRHRCKVVWFIHHLRGYYDLWDTPYSAVVHNAGGEALRAAIMAMDNQCLSEAHRIFTNSRVVGDRLRRFNGMESEVLYPPVLRPEMFVGGEHGDEIVAICRVEHHKRQHLMIEAMAHARSPVRLRLCGLSGNPDYPRSLRDMATRLGVADRVTFEERWITEEEKAARLHSALASAYLPYDEDSYGYPTIEAAHASRCTITVADSGGVAEFVVDGENGLLTAPNPAELGAAFDRLWQDRALAARLGAAARERVAALGIDWGAAIERLLA</sequence>
<organism evidence="2 3">
    <name type="scientific">Plastoroseomonas hellenica</name>
    <dbReference type="NCBI Taxonomy" id="2687306"/>
    <lineage>
        <taxon>Bacteria</taxon>
        <taxon>Pseudomonadati</taxon>
        <taxon>Pseudomonadota</taxon>
        <taxon>Alphaproteobacteria</taxon>
        <taxon>Acetobacterales</taxon>
        <taxon>Acetobacteraceae</taxon>
        <taxon>Plastoroseomonas</taxon>
    </lineage>
</organism>
<dbReference type="Pfam" id="PF00534">
    <property type="entry name" value="Glycos_transf_1"/>
    <property type="match status" value="1"/>
</dbReference>
<dbReference type="Gene3D" id="3.40.50.2000">
    <property type="entry name" value="Glycogen Phosphorylase B"/>
    <property type="match status" value="1"/>
</dbReference>
<comment type="caution">
    <text evidence="2">The sequence shown here is derived from an EMBL/GenBank/DDBJ whole genome shotgun (WGS) entry which is preliminary data.</text>
</comment>
<dbReference type="Proteomes" id="UP001196870">
    <property type="component" value="Unassembled WGS sequence"/>
</dbReference>
<gene>
    <name evidence="2" type="ORF">GXW71_19575</name>
</gene>
<proteinExistence type="predicted"/>
<accession>A0ABS5F209</accession>
<dbReference type="InterPro" id="IPR001296">
    <property type="entry name" value="Glyco_trans_1"/>
</dbReference>
<dbReference type="EMBL" id="JAAGBB010000024">
    <property type="protein sequence ID" value="MBR0666568.1"/>
    <property type="molecule type" value="Genomic_DNA"/>
</dbReference>
<reference evidence="3" key="1">
    <citation type="journal article" date="2021" name="Syst. Appl. Microbiol.">
        <title>Roseomonas hellenica sp. nov., isolated from roots of wild-growing Alkanna tinctoria.</title>
        <authorList>
            <person name="Rat A."/>
            <person name="Naranjo H.D."/>
            <person name="Lebbe L."/>
            <person name="Cnockaert M."/>
            <person name="Krigas N."/>
            <person name="Grigoriadou K."/>
            <person name="Maloupa E."/>
            <person name="Willems A."/>
        </authorList>
    </citation>
    <scope>NUCLEOTIDE SEQUENCE [LARGE SCALE GENOMIC DNA]</scope>
    <source>
        <strain evidence="3">LMG 31523</strain>
    </source>
</reference>
<evidence type="ECO:0000313" key="2">
    <source>
        <dbReference type="EMBL" id="MBR0666568.1"/>
    </source>
</evidence>
<keyword evidence="3" id="KW-1185">Reference proteome</keyword>
<dbReference type="CDD" id="cd03801">
    <property type="entry name" value="GT4_PimA-like"/>
    <property type="match status" value="1"/>
</dbReference>
<evidence type="ECO:0000313" key="3">
    <source>
        <dbReference type="Proteomes" id="UP001196870"/>
    </source>
</evidence>